<dbReference type="Gene3D" id="3.30.470.20">
    <property type="entry name" value="ATP-grasp fold, B domain"/>
    <property type="match status" value="1"/>
</dbReference>
<organism evidence="1 2">
    <name type="scientific">Rubrivirga litoralis</name>
    <dbReference type="NCBI Taxonomy" id="3075598"/>
    <lineage>
        <taxon>Bacteria</taxon>
        <taxon>Pseudomonadati</taxon>
        <taxon>Rhodothermota</taxon>
        <taxon>Rhodothermia</taxon>
        <taxon>Rhodothermales</taxon>
        <taxon>Rubricoccaceae</taxon>
        <taxon>Rubrivirga</taxon>
    </lineage>
</organism>
<dbReference type="InterPro" id="IPR053191">
    <property type="entry name" value="DcsG_Biosynth_Enzyme"/>
</dbReference>
<gene>
    <name evidence="1" type="ORF">RM540_12130</name>
</gene>
<reference evidence="1 2" key="1">
    <citation type="submission" date="2023-09" db="EMBL/GenBank/DDBJ databases">
        <authorList>
            <person name="Rey-Velasco X."/>
        </authorList>
    </citation>
    <scope>NUCLEOTIDE SEQUENCE [LARGE SCALE GENOMIC DNA]</scope>
    <source>
        <strain evidence="1 2">F394</strain>
    </source>
</reference>
<proteinExistence type="predicted"/>
<name>A0ABU3BT87_9BACT</name>
<dbReference type="Proteomes" id="UP001267426">
    <property type="component" value="Unassembled WGS sequence"/>
</dbReference>
<dbReference type="EMBL" id="JAVRHT010000029">
    <property type="protein sequence ID" value="MDT0632499.1"/>
    <property type="molecule type" value="Genomic_DNA"/>
</dbReference>
<evidence type="ECO:0000313" key="2">
    <source>
        <dbReference type="Proteomes" id="UP001267426"/>
    </source>
</evidence>
<dbReference type="RefSeq" id="WP_311664432.1">
    <property type="nucleotide sequence ID" value="NZ_JAVRHT010000029.1"/>
</dbReference>
<comment type="caution">
    <text evidence="1">The sequence shown here is derived from an EMBL/GenBank/DDBJ whole genome shotgun (WGS) entry which is preliminary data.</text>
</comment>
<dbReference type="SUPFAM" id="SSF56059">
    <property type="entry name" value="Glutathione synthetase ATP-binding domain-like"/>
    <property type="match status" value="1"/>
</dbReference>
<keyword evidence="2" id="KW-1185">Reference proteome</keyword>
<evidence type="ECO:0008006" key="3">
    <source>
        <dbReference type="Google" id="ProtNLM"/>
    </source>
</evidence>
<accession>A0ABU3BT87</accession>
<evidence type="ECO:0000313" key="1">
    <source>
        <dbReference type="EMBL" id="MDT0632499.1"/>
    </source>
</evidence>
<dbReference type="PANTHER" id="PTHR39217">
    <property type="match status" value="1"/>
</dbReference>
<sequence length="284" mass="30970">MPTCAFLTTDHTSHFAVYDRDAVAPLAARGWTVDEVPWRRPTDWSLYGVVVVRSRWDYQDAPAEFFEVLADIGRQTRLENPLPVMRWNVEKTYLRDLEAAGVPAVPTVWLDGLTGDALADAVRRWGEVVVEPQVSANADGTFRLAAEPRAWAEALSALADRPCMVQPFVRSVVEEGETSAFVFGGDVSHAVLKTPAAGDFRVQEEHGGRIRAVSPGDDLLALTRAALAAVPWLEPLLYARVDAGRLADGALAVIELELIEPSLYFPHAPGSAERFAAALDRLAG</sequence>
<dbReference type="InterPro" id="IPR013815">
    <property type="entry name" value="ATP_grasp_subdomain_1"/>
</dbReference>
<dbReference type="PANTHER" id="PTHR39217:SF1">
    <property type="entry name" value="GLUTATHIONE SYNTHETASE"/>
    <property type="match status" value="1"/>
</dbReference>
<protein>
    <recommendedName>
        <fullName evidence="3">Prokaryotic glutathione synthetase ATP-binding domain-containing protein</fullName>
    </recommendedName>
</protein>
<dbReference type="Gene3D" id="3.30.1490.20">
    <property type="entry name" value="ATP-grasp fold, A domain"/>
    <property type="match status" value="1"/>
</dbReference>